<evidence type="ECO:0000313" key="5">
    <source>
        <dbReference type="Proteomes" id="UP000663891"/>
    </source>
</evidence>
<dbReference type="AlphaFoldDB" id="A0A815BCU7"/>
<dbReference type="PROSITE" id="PS00211">
    <property type="entry name" value="ABC_TRANSPORTER_1"/>
    <property type="match status" value="1"/>
</dbReference>
<evidence type="ECO:0000313" key="4">
    <source>
        <dbReference type="EMBL" id="CAF1269635.1"/>
    </source>
</evidence>
<gene>
    <name evidence="4" type="ORF">VCS650_LOCUS29344</name>
</gene>
<dbReference type="GO" id="GO:0016887">
    <property type="term" value="F:ATP hydrolysis activity"/>
    <property type="evidence" value="ECO:0007669"/>
    <property type="project" value="InterPro"/>
</dbReference>
<dbReference type="Proteomes" id="UP000663891">
    <property type="component" value="Unassembled WGS sequence"/>
</dbReference>
<dbReference type="InterPro" id="IPR050173">
    <property type="entry name" value="ABC_transporter_C-like"/>
</dbReference>
<dbReference type="PANTHER" id="PTHR24223">
    <property type="entry name" value="ATP-BINDING CASSETTE SUB-FAMILY C"/>
    <property type="match status" value="1"/>
</dbReference>
<reference evidence="4" key="1">
    <citation type="submission" date="2021-02" db="EMBL/GenBank/DDBJ databases">
        <authorList>
            <person name="Nowell W R."/>
        </authorList>
    </citation>
    <scope>NUCLEOTIDE SEQUENCE</scope>
</reference>
<name>A0A815BCU7_9BILA</name>
<dbReference type="OrthoDB" id="6500128at2759"/>
<dbReference type="GO" id="GO:0005524">
    <property type="term" value="F:ATP binding"/>
    <property type="evidence" value="ECO:0007669"/>
    <property type="project" value="UniProtKB-KW"/>
</dbReference>
<dbReference type="FunFam" id="3.40.50.300:FF:003492">
    <property type="entry name" value="AGAP012735-PA"/>
    <property type="match status" value="1"/>
</dbReference>
<dbReference type="Gene3D" id="3.40.50.300">
    <property type="entry name" value="P-loop containing nucleotide triphosphate hydrolases"/>
    <property type="match status" value="1"/>
</dbReference>
<evidence type="ECO:0000259" key="3">
    <source>
        <dbReference type="Pfam" id="PF00005"/>
    </source>
</evidence>
<organism evidence="4 5">
    <name type="scientific">Adineta steineri</name>
    <dbReference type="NCBI Taxonomy" id="433720"/>
    <lineage>
        <taxon>Eukaryota</taxon>
        <taxon>Metazoa</taxon>
        <taxon>Spiralia</taxon>
        <taxon>Gnathifera</taxon>
        <taxon>Rotifera</taxon>
        <taxon>Eurotatoria</taxon>
        <taxon>Bdelloidea</taxon>
        <taxon>Adinetida</taxon>
        <taxon>Adinetidae</taxon>
        <taxon>Adineta</taxon>
    </lineage>
</organism>
<protein>
    <recommendedName>
        <fullName evidence="3">ABC transporter domain-containing protein</fullName>
    </recommendedName>
</protein>
<dbReference type="Pfam" id="PF00005">
    <property type="entry name" value="ABC_tran"/>
    <property type="match status" value="1"/>
</dbReference>
<proteinExistence type="predicted"/>
<evidence type="ECO:0000256" key="1">
    <source>
        <dbReference type="ARBA" id="ARBA00022741"/>
    </source>
</evidence>
<dbReference type="InterPro" id="IPR003439">
    <property type="entry name" value="ABC_transporter-like_ATP-bd"/>
</dbReference>
<dbReference type="GO" id="GO:0016020">
    <property type="term" value="C:membrane"/>
    <property type="evidence" value="ECO:0007669"/>
    <property type="project" value="TreeGrafter"/>
</dbReference>
<dbReference type="InterPro" id="IPR027417">
    <property type="entry name" value="P-loop_NTPase"/>
</dbReference>
<dbReference type="SUPFAM" id="SSF52540">
    <property type="entry name" value="P-loop containing nucleoside triphosphate hydrolases"/>
    <property type="match status" value="1"/>
</dbReference>
<dbReference type="GO" id="GO:0042626">
    <property type="term" value="F:ATPase-coupled transmembrane transporter activity"/>
    <property type="evidence" value="ECO:0007669"/>
    <property type="project" value="TreeGrafter"/>
</dbReference>
<feature type="domain" description="ABC transporter" evidence="3">
    <location>
        <begin position="67"/>
        <end position="131"/>
    </location>
</feature>
<evidence type="ECO:0000256" key="2">
    <source>
        <dbReference type="ARBA" id="ARBA00022840"/>
    </source>
</evidence>
<sequence>MSVIQSGIANRAKFFNILYQLFSRTGQFFITTLNPIFTAINKRGITSTNSFSLTQQKPFNVDPFGNYSDAEIWTALQLVHMKERINLMKNGLSYLLAEGGQNMSAGERQLLCLARALLRKSQIIILDEATAAIDMETDRLIQLTIRSAFKNATVITIAHRLHTILDSTKILVLSDGCVQEYDEPIRLAANPNSAFTKLLNDANIHPSDITSTLTSQQLNTFS</sequence>
<keyword evidence="2" id="KW-0067">ATP-binding</keyword>
<dbReference type="EMBL" id="CAJNON010000451">
    <property type="protein sequence ID" value="CAF1269635.1"/>
    <property type="molecule type" value="Genomic_DNA"/>
</dbReference>
<keyword evidence="1" id="KW-0547">Nucleotide-binding</keyword>
<accession>A0A815BCU7</accession>
<comment type="caution">
    <text evidence="4">The sequence shown here is derived from an EMBL/GenBank/DDBJ whole genome shotgun (WGS) entry which is preliminary data.</text>
</comment>
<dbReference type="InterPro" id="IPR017871">
    <property type="entry name" value="ABC_transporter-like_CS"/>
</dbReference>